<proteinExistence type="predicted"/>
<comment type="caution">
    <text evidence="2">The sequence shown here is derived from an EMBL/GenBank/DDBJ whole genome shotgun (WGS) entry which is preliminary data.</text>
</comment>
<evidence type="ECO:0000259" key="1">
    <source>
        <dbReference type="Pfam" id="PF13776"/>
    </source>
</evidence>
<accession>A0A1Y5NF47</accession>
<dbReference type="InterPro" id="IPR036597">
    <property type="entry name" value="Fido-like_dom_sf"/>
</dbReference>
<dbReference type="EMBL" id="NDYR01000009">
    <property type="protein sequence ID" value="OUT18043.1"/>
    <property type="molecule type" value="Genomic_DNA"/>
</dbReference>
<reference evidence="2 3" key="1">
    <citation type="submission" date="2017-04" db="EMBL/GenBank/DDBJ databases">
        <title>Complete genome of Campylobacter concisus ATCC 33237T and draft genomes for an additional eight well characterized C. concisus strains.</title>
        <authorList>
            <person name="Cornelius A.J."/>
            <person name="Miller W.G."/>
            <person name="Lastovica A.J."/>
            <person name="On S.L."/>
            <person name="French N.P."/>
            <person name="Vandenberg O."/>
            <person name="Biggs P.J."/>
        </authorList>
    </citation>
    <scope>NUCLEOTIDE SEQUENCE [LARGE SCALE GENOMIC DNA]</scope>
    <source>
        <strain evidence="2 3">Lasto205.94</strain>
    </source>
</reference>
<evidence type="ECO:0000313" key="2">
    <source>
        <dbReference type="EMBL" id="OUT18043.1"/>
    </source>
</evidence>
<gene>
    <name evidence="2" type="ORF">B9N61_06820</name>
</gene>
<dbReference type="Proteomes" id="UP000196534">
    <property type="component" value="Unassembled WGS sequence"/>
</dbReference>
<dbReference type="Gene3D" id="1.10.3290.10">
    <property type="entry name" value="Fido-like domain"/>
    <property type="match status" value="1"/>
</dbReference>
<evidence type="ECO:0000313" key="3">
    <source>
        <dbReference type="Proteomes" id="UP000196534"/>
    </source>
</evidence>
<dbReference type="InterPro" id="IPR025230">
    <property type="entry name" value="DUF4172"/>
</dbReference>
<dbReference type="RefSeq" id="WP_087586471.1">
    <property type="nucleotide sequence ID" value="NZ_CABMKP010000009.1"/>
</dbReference>
<dbReference type="Pfam" id="PF13776">
    <property type="entry name" value="DUF4172"/>
    <property type="match status" value="1"/>
</dbReference>
<protein>
    <recommendedName>
        <fullName evidence="1">DUF4172 domain-containing protein</fullName>
    </recommendedName>
</protein>
<feature type="domain" description="DUF4172" evidence="1">
    <location>
        <begin position="2"/>
        <end position="81"/>
    </location>
</feature>
<sequence length="195" mass="23069">MWIRQHPNYPNFSFDKRVIDTLTNKLEQDHKNLKELTSNISRDDLLKVQINALEDEIISSSLIEGERLNRSSIRSSVKKRLDENFDWLADTYATRHNYNLVSLLLDANLNKAPMNFERLHGWHNALFEYSQSKNHKIKRAKFRDDEMSVVSAPSKNRQIHYEALPAERVENEMRNFLNFIRKRLCKKRLSAPLVC</sequence>
<organism evidence="2 3">
    <name type="scientific">Campylobacter concisus</name>
    <dbReference type="NCBI Taxonomy" id="199"/>
    <lineage>
        <taxon>Bacteria</taxon>
        <taxon>Pseudomonadati</taxon>
        <taxon>Campylobacterota</taxon>
        <taxon>Epsilonproteobacteria</taxon>
        <taxon>Campylobacterales</taxon>
        <taxon>Campylobacteraceae</taxon>
        <taxon>Campylobacter</taxon>
    </lineage>
</organism>
<name>A0A1Y5NF47_9BACT</name>
<dbReference type="SUPFAM" id="SSF140931">
    <property type="entry name" value="Fic-like"/>
    <property type="match status" value="1"/>
</dbReference>
<dbReference type="AlphaFoldDB" id="A0A1Y5NF47"/>